<evidence type="ECO:0000259" key="8">
    <source>
        <dbReference type="Pfam" id="PF03446"/>
    </source>
</evidence>
<dbReference type="GO" id="GO:0008442">
    <property type="term" value="F:3-hydroxyisobutyrate dehydrogenase activity"/>
    <property type="evidence" value="ECO:0007669"/>
    <property type="project" value="UniProtKB-EC"/>
</dbReference>
<comment type="pathway">
    <text evidence="1">Amino-acid degradation; L-valine degradation.</text>
</comment>
<feature type="domain" description="6-phosphogluconate dehydrogenase NADP-binding" evidence="8">
    <location>
        <begin position="3"/>
        <end position="87"/>
    </location>
</feature>
<dbReference type="EC" id="1.1.1.31" evidence="3"/>
<keyword evidence="5" id="KW-0560">Oxidoreductase</keyword>
<reference evidence="10" key="1">
    <citation type="submission" date="2021-01" db="EMBL/GenBank/DDBJ databases">
        <authorList>
            <person name="Corre E."/>
            <person name="Pelletier E."/>
            <person name="Niang G."/>
            <person name="Scheremetjew M."/>
            <person name="Finn R."/>
            <person name="Kale V."/>
            <person name="Holt S."/>
            <person name="Cochrane G."/>
            <person name="Meng A."/>
            <person name="Brown T."/>
            <person name="Cohen L."/>
        </authorList>
    </citation>
    <scope>NUCLEOTIDE SEQUENCE</scope>
    <source>
        <strain evidence="10">FSP1.4</strain>
    </source>
</reference>
<dbReference type="SUPFAM" id="SSF48179">
    <property type="entry name" value="6-phosphogluconate dehydrogenase C-terminal domain-like"/>
    <property type="match status" value="1"/>
</dbReference>
<dbReference type="AlphaFoldDB" id="A0A7S3J5B7"/>
<sequence length="170" mass="18075">MGPDGIFKHAREGCLVIDSSTVAPQATKEMTEIGESLGFRVADVPISGGYMGARAGTLTCIVGCRKKDYDEIHQIYSCMGKNIFYCGEPGAGQSAKICNNLGLAIQNISVAEALSLGEKLGVDINTLAKIMSLSTGMCWAVKVNTPIPGFDPSLPASHDYEHGFEVNLMK</sequence>
<dbReference type="PANTHER" id="PTHR22981">
    <property type="entry name" value="3-HYDROXYISOBUTYRATE DEHYDROGENASE-RELATED"/>
    <property type="match status" value="1"/>
</dbReference>
<dbReference type="Pfam" id="PF14833">
    <property type="entry name" value="NAD_binding_11"/>
    <property type="match status" value="1"/>
</dbReference>
<dbReference type="InterPro" id="IPR013328">
    <property type="entry name" value="6PGD_dom2"/>
</dbReference>
<evidence type="ECO:0000256" key="5">
    <source>
        <dbReference type="ARBA" id="ARBA00023002"/>
    </source>
</evidence>
<evidence type="ECO:0000256" key="3">
    <source>
        <dbReference type="ARBA" id="ARBA00012991"/>
    </source>
</evidence>
<evidence type="ECO:0000313" key="10">
    <source>
        <dbReference type="EMBL" id="CAE0346291.1"/>
    </source>
</evidence>
<keyword evidence="4" id="KW-0101">Branched-chain amino acid catabolism</keyword>
<feature type="domain" description="3-hydroxyisobutyrate dehydrogenase-like NAD-binding" evidence="9">
    <location>
        <begin position="90"/>
        <end position="169"/>
    </location>
</feature>
<comment type="similarity">
    <text evidence="2">Belongs to the HIBADH-related family. 3-hydroxyisobutyrate dehydrogenase subfamily.</text>
</comment>
<dbReference type="GO" id="GO:0050661">
    <property type="term" value="F:NADP binding"/>
    <property type="evidence" value="ECO:0007669"/>
    <property type="project" value="InterPro"/>
</dbReference>
<dbReference type="SUPFAM" id="SSF51735">
    <property type="entry name" value="NAD(P)-binding Rossmann-fold domains"/>
    <property type="match status" value="1"/>
</dbReference>
<dbReference type="EMBL" id="HBII01012171">
    <property type="protein sequence ID" value="CAE0346291.1"/>
    <property type="molecule type" value="Transcribed_RNA"/>
</dbReference>
<dbReference type="InterPro" id="IPR006115">
    <property type="entry name" value="6PGDH_NADP-bd"/>
</dbReference>
<keyword evidence="6" id="KW-0520">NAD</keyword>
<dbReference type="InterPro" id="IPR008927">
    <property type="entry name" value="6-PGluconate_DH-like_C_sf"/>
</dbReference>
<gene>
    <name evidence="10" type="ORF">EHAR0213_LOCUS5201</name>
</gene>
<dbReference type="PANTHER" id="PTHR22981:SF7">
    <property type="entry name" value="3-HYDROXYISOBUTYRATE DEHYDROGENASE, MITOCHONDRIAL"/>
    <property type="match status" value="1"/>
</dbReference>
<comment type="catalytic activity">
    <reaction evidence="7">
        <text>3-hydroxy-2-methylpropanoate + NAD(+) = 2-methyl-3-oxopropanoate + NADH + H(+)</text>
        <dbReference type="Rhea" id="RHEA:17681"/>
        <dbReference type="ChEBI" id="CHEBI:11805"/>
        <dbReference type="ChEBI" id="CHEBI:15378"/>
        <dbReference type="ChEBI" id="CHEBI:57540"/>
        <dbReference type="ChEBI" id="CHEBI:57700"/>
        <dbReference type="ChEBI" id="CHEBI:57945"/>
        <dbReference type="EC" id="1.1.1.31"/>
    </reaction>
</comment>
<proteinExistence type="inferred from homology"/>
<evidence type="ECO:0000256" key="4">
    <source>
        <dbReference type="ARBA" id="ARBA00022456"/>
    </source>
</evidence>
<accession>A0A7S3J5B7</accession>
<name>A0A7S3J5B7_9SPIT</name>
<dbReference type="InterPro" id="IPR036291">
    <property type="entry name" value="NAD(P)-bd_dom_sf"/>
</dbReference>
<dbReference type="Gene3D" id="1.10.1040.10">
    <property type="entry name" value="N-(1-d-carboxylethyl)-l-norvaline Dehydrogenase, domain 2"/>
    <property type="match status" value="1"/>
</dbReference>
<protein>
    <recommendedName>
        <fullName evidence="3">3-hydroxyisobutyrate dehydrogenase</fullName>
        <ecNumber evidence="3">1.1.1.31</ecNumber>
    </recommendedName>
</protein>
<evidence type="ECO:0000256" key="7">
    <source>
        <dbReference type="ARBA" id="ARBA00049197"/>
    </source>
</evidence>
<dbReference type="Gene3D" id="3.40.50.720">
    <property type="entry name" value="NAD(P)-binding Rossmann-like Domain"/>
    <property type="match status" value="1"/>
</dbReference>
<evidence type="ECO:0000256" key="2">
    <source>
        <dbReference type="ARBA" id="ARBA00006013"/>
    </source>
</evidence>
<dbReference type="InterPro" id="IPR029154">
    <property type="entry name" value="HIBADH-like_NADP-bd"/>
</dbReference>
<organism evidence="10">
    <name type="scientific">Euplotes harpa</name>
    <dbReference type="NCBI Taxonomy" id="151035"/>
    <lineage>
        <taxon>Eukaryota</taxon>
        <taxon>Sar</taxon>
        <taxon>Alveolata</taxon>
        <taxon>Ciliophora</taxon>
        <taxon>Intramacronucleata</taxon>
        <taxon>Spirotrichea</taxon>
        <taxon>Hypotrichia</taxon>
        <taxon>Euplotida</taxon>
        <taxon>Euplotidae</taxon>
        <taxon>Euplotes</taxon>
    </lineage>
</organism>
<evidence type="ECO:0000256" key="6">
    <source>
        <dbReference type="ARBA" id="ARBA00023027"/>
    </source>
</evidence>
<dbReference type="GO" id="GO:0051287">
    <property type="term" value="F:NAD binding"/>
    <property type="evidence" value="ECO:0007669"/>
    <property type="project" value="InterPro"/>
</dbReference>
<dbReference type="GO" id="GO:0009083">
    <property type="term" value="P:branched-chain amino acid catabolic process"/>
    <property type="evidence" value="ECO:0007669"/>
    <property type="project" value="UniProtKB-KW"/>
</dbReference>
<evidence type="ECO:0000256" key="1">
    <source>
        <dbReference type="ARBA" id="ARBA00005109"/>
    </source>
</evidence>
<dbReference type="Pfam" id="PF03446">
    <property type="entry name" value="NAD_binding_2"/>
    <property type="match status" value="1"/>
</dbReference>
<evidence type="ECO:0000259" key="9">
    <source>
        <dbReference type="Pfam" id="PF14833"/>
    </source>
</evidence>